<comment type="caution">
    <text evidence="10">The sequence shown here is derived from an EMBL/GenBank/DDBJ whole genome shotgun (WGS) entry which is preliminary data.</text>
</comment>
<evidence type="ECO:0000256" key="3">
    <source>
        <dbReference type="ARBA" id="ARBA00022723"/>
    </source>
</evidence>
<evidence type="ECO:0000256" key="2">
    <source>
        <dbReference type="ARBA" id="ARBA00022670"/>
    </source>
</evidence>
<dbReference type="InterPro" id="IPR030400">
    <property type="entry name" value="Sedolisin_dom"/>
</dbReference>
<keyword evidence="11" id="KW-1185">Reference proteome</keyword>
<keyword evidence="5" id="KW-0720">Serine protease</keyword>
<evidence type="ECO:0000256" key="1">
    <source>
        <dbReference type="ARBA" id="ARBA00001913"/>
    </source>
</evidence>
<evidence type="ECO:0000313" key="10">
    <source>
        <dbReference type="EMBL" id="REG32764.1"/>
    </source>
</evidence>
<evidence type="ECO:0000256" key="7">
    <source>
        <dbReference type="ARBA" id="ARBA00023145"/>
    </source>
</evidence>
<dbReference type="InterPro" id="IPR015366">
    <property type="entry name" value="S53_propep"/>
</dbReference>
<dbReference type="Pfam" id="PF00082">
    <property type="entry name" value="Peptidase_S8"/>
    <property type="match status" value="1"/>
</dbReference>
<dbReference type="PANTHER" id="PTHR14218">
    <property type="entry name" value="PROTEASE S8 TRIPEPTIDYL PEPTIDASE I CLN2"/>
    <property type="match status" value="1"/>
</dbReference>
<feature type="region of interest" description="Disordered" evidence="8">
    <location>
        <begin position="237"/>
        <end position="259"/>
    </location>
</feature>
<proteinExistence type="predicted"/>
<comment type="cofactor">
    <cofactor evidence="1">
        <name>Ca(2+)</name>
        <dbReference type="ChEBI" id="CHEBI:29108"/>
    </cofactor>
</comment>
<dbReference type="EMBL" id="QUMU01000004">
    <property type="protein sequence ID" value="REG32764.1"/>
    <property type="molecule type" value="Genomic_DNA"/>
</dbReference>
<evidence type="ECO:0000313" key="11">
    <source>
        <dbReference type="Proteomes" id="UP000256345"/>
    </source>
</evidence>
<evidence type="ECO:0000259" key="9">
    <source>
        <dbReference type="PROSITE" id="PS51695"/>
    </source>
</evidence>
<dbReference type="SUPFAM" id="SSF54897">
    <property type="entry name" value="Protease propeptides/inhibitors"/>
    <property type="match status" value="1"/>
</dbReference>
<dbReference type="InterPro" id="IPR050819">
    <property type="entry name" value="Tripeptidyl-peptidase_I"/>
</dbReference>
<dbReference type="SUPFAM" id="SSF52743">
    <property type="entry name" value="Subtilisin-like"/>
    <property type="match status" value="1"/>
</dbReference>
<keyword evidence="3" id="KW-0479">Metal-binding</keyword>
<feature type="domain" description="Peptidase S53" evidence="9">
    <location>
        <begin position="181"/>
        <end position="547"/>
    </location>
</feature>
<dbReference type="Pfam" id="PF09286">
    <property type="entry name" value="Pro-kuma_activ"/>
    <property type="match status" value="1"/>
</dbReference>
<evidence type="ECO:0000256" key="6">
    <source>
        <dbReference type="ARBA" id="ARBA00022837"/>
    </source>
</evidence>
<dbReference type="PROSITE" id="PS51695">
    <property type="entry name" value="SEDOLISIN"/>
    <property type="match status" value="1"/>
</dbReference>
<dbReference type="InterPro" id="IPR036852">
    <property type="entry name" value="Peptidase_S8/S53_dom_sf"/>
</dbReference>
<gene>
    <name evidence="10" type="ORF">ATI61_10451</name>
</gene>
<evidence type="ECO:0000256" key="5">
    <source>
        <dbReference type="ARBA" id="ARBA00022825"/>
    </source>
</evidence>
<keyword evidence="4" id="KW-0378">Hydrolase</keyword>
<keyword evidence="7" id="KW-0865">Zymogen</keyword>
<keyword evidence="2" id="KW-0645">Protease</keyword>
<dbReference type="CDD" id="cd11377">
    <property type="entry name" value="Pro-peptidase_S53"/>
    <property type="match status" value="1"/>
</dbReference>
<evidence type="ECO:0000256" key="4">
    <source>
        <dbReference type="ARBA" id="ARBA00022801"/>
    </source>
</evidence>
<name>A0ABX9K3T5_9BACT</name>
<reference evidence="10 11" key="1">
    <citation type="submission" date="2018-08" db="EMBL/GenBank/DDBJ databases">
        <title>Genomic Encyclopedia of Archaeal and Bacterial Type Strains, Phase II (KMG-II): from individual species to whole genera.</title>
        <authorList>
            <person name="Goeker M."/>
        </authorList>
    </citation>
    <scope>NUCLEOTIDE SEQUENCE [LARGE SCALE GENOMIC DNA]</scope>
    <source>
        <strain evidence="10 11">DSM 2261</strain>
    </source>
</reference>
<dbReference type="PANTHER" id="PTHR14218:SF15">
    <property type="entry name" value="TRIPEPTIDYL-PEPTIDASE 1"/>
    <property type="match status" value="1"/>
</dbReference>
<dbReference type="InterPro" id="IPR000209">
    <property type="entry name" value="Peptidase_S8/S53_dom"/>
</dbReference>
<dbReference type="Proteomes" id="UP000256345">
    <property type="component" value="Unassembled WGS sequence"/>
</dbReference>
<dbReference type="SMART" id="SM00944">
    <property type="entry name" value="Pro-kuma_activ"/>
    <property type="match status" value="1"/>
</dbReference>
<accession>A0ABX9K3T5</accession>
<sequence length="552" mass="58786">MPEPKRTVPLAGSERMLVPGARVLRAAHENEWLEVTVRLRRRRPLPSVDDLGMRPIHQRQHLRHEQFQTTYGAHPEDVSQVEAFAAAHGLRVQGKELARRSVVLGGTVSSFNRAFSTRLMHYEHPDGAFRGRVGPLSLPAELEGVVTGVFGLDTHRLIRHHPRPRPLRTSHALVTRELPQVFSIPDLATLYNFPEGDGAGQCVGLLEFGGGYFPEDVEQSARDLGLPMPEVVAVSVDGVRNTPSRSKDPRSSQGASTGEVELDMEVVGALVPLARQAVYFSDFTEKGWVDSLAAAIHDTENKPSVLSISWGFSEMDSIWTPACMEEVNELLQEAATLGITVCVASGDDGSEAQEQDGYAHVVFPASSPYALAVGGTTLLANGGAITEEKVWNTGSQLQPGGGAGGGGISAYFARPSWQGNAQVPASVNPGHRLGRGVPDVAANADPYTGYLVVSKGERGAVGGTSAAAPLWASLIARLNQQLGRPVGYLNPLLYASLGRVGCNDITVGTNDPTFGRIGGYAAGPGWDACTGWGSPNGQRLLATLRGTSEQGF</sequence>
<dbReference type="Gene3D" id="3.40.50.200">
    <property type="entry name" value="Peptidase S8/S53 domain"/>
    <property type="match status" value="1"/>
</dbReference>
<keyword evidence="6" id="KW-0106">Calcium</keyword>
<evidence type="ECO:0000256" key="8">
    <source>
        <dbReference type="SAM" id="MobiDB-lite"/>
    </source>
</evidence>
<protein>
    <submittedName>
        <fullName evidence="10">Kumamolisin</fullName>
    </submittedName>
</protein>
<organism evidence="10 11">
    <name type="scientific">Archangium gephyra</name>
    <dbReference type="NCBI Taxonomy" id="48"/>
    <lineage>
        <taxon>Bacteria</taxon>
        <taxon>Pseudomonadati</taxon>
        <taxon>Myxococcota</taxon>
        <taxon>Myxococcia</taxon>
        <taxon>Myxococcales</taxon>
        <taxon>Cystobacterineae</taxon>
        <taxon>Archangiaceae</taxon>
        <taxon>Archangium</taxon>
    </lineage>
</organism>
<dbReference type="CDD" id="cd04056">
    <property type="entry name" value="Peptidases_S53"/>
    <property type="match status" value="1"/>
</dbReference>